<evidence type="ECO:0000256" key="3">
    <source>
        <dbReference type="ARBA" id="ARBA00022833"/>
    </source>
</evidence>
<dbReference type="Pfam" id="PF04828">
    <property type="entry name" value="GFA"/>
    <property type="match status" value="1"/>
</dbReference>
<dbReference type="EMBL" id="BMYM01000001">
    <property type="protein sequence ID" value="GHD28613.1"/>
    <property type="molecule type" value="Genomic_DNA"/>
</dbReference>
<comment type="caution">
    <text evidence="5">The sequence shown here is derived from an EMBL/GenBank/DDBJ whole genome shotgun (WGS) entry which is preliminary data.</text>
</comment>
<accession>A0A919CII5</accession>
<evidence type="ECO:0000313" key="6">
    <source>
        <dbReference type="Proteomes" id="UP000644693"/>
    </source>
</evidence>
<dbReference type="Gene3D" id="3.90.1590.10">
    <property type="entry name" value="glutathione-dependent formaldehyde- activating enzyme (gfa)"/>
    <property type="match status" value="1"/>
</dbReference>
<evidence type="ECO:0000313" key="5">
    <source>
        <dbReference type="EMBL" id="GHD28613.1"/>
    </source>
</evidence>
<evidence type="ECO:0000259" key="4">
    <source>
        <dbReference type="Pfam" id="PF04828"/>
    </source>
</evidence>
<dbReference type="InterPro" id="IPR006913">
    <property type="entry name" value="CENP-V/GFA"/>
</dbReference>
<gene>
    <name evidence="5" type="ORF">GCM10007053_08150</name>
</gene>
<feature type="domain" description="CENP-V/GFA" evidence="4">
    <location>
        <begin position="6"/>
        <end position="75"/>
    </location>
</feature>
<reference evidence="5" key="1">
    <citation type="journal article" date="2014" name="Int. J. Syst. Evol. Microbiol.">
        <title>Complete genome sequence of Corynebacterium casei LMG S-19264T (=DSM 44701T), isolated from a smear-ripened cheese.</title>
        <authorList>
            <consortium name="US DOE Joint Genome Institute (JGI-PGF)"/>
            <person name="Walter F."/>
            <person name="Albersmeier A."/>
            <person name="Kalinowski J."/>
            <person name="Ruckert C."/>
        </authorList>
    </citation>
    <scope>NUCLEOTIDE SEQUENCE</scope>
    <source>
        <strain evidence="5">KCTC 23430</strain>
    </source>
</reference>
<dbReference type="AlphaFoldDB" id="A0A919CII5"/>
<protein>
    <recommendedName>
        <fullName evidence="4">CENP-V/GFA domain-containing protein</fullName>
    </recommendedName>
</protein>
<keyword evidence="6" id="KW-1185">Reference proteome</keyword>
<name>A0A919CII5_9GAMM</name>
<reference evidence="5" key="2">
    <citation type="submission" date="2020-09" db="EMBL/GenBank/DDBJ databases">
        <authorList>
            <person name="Sun Q."/>
            <person name="Kim S."/>
        </authorList>
    </citation>
    <scope>NUCLEOTIDE SEQUENCE</scope>
    <source>
        <strain evidence="5">KCTC 23430</strain>
    </source>
</reference>
<dbReference type="GO" id="GO:0016846">
    <property type="term" value="F:carbon-sulfur lyase activity"/>
    <property type="evidence" value="ECO:0007669"/>
    <property type="project" value="InterPro"/>
</dbReference>
<keyword evidence="2" id="KW-0479">Metal-binding</keyword>
<sequence>MVGVVAEDYQLLCGKEQICAYSAPILYAAPAYTSYFCKTCGSPTPPDVVSDFFEIPAGLLDDSPGIKPDRHIFTEFTPEWDEISDELPQYTLKQLYRLRHGKDLPPETKIKSHYDVDNA</sequence>
<proteinExistence type="inferred from homology"/>
<dbReference type="GO" id="GO:0046872">
    <property type="term" value="F:metal ion binding"/>
    <property type="evidence" value="ECO:0007669"/>
    <property type="project" value="UniProtKB-KW"/>
</dbReference>
<keyword evidence="3" id="KW-0862">Zinc</keyword>
<evidence type="ECO:0000256" key="2">
    <source>
        <dbReference type="ARBA" id="ARBA00022723"/>
    </source>
</evidence>
<dbReference type="InterPro" id="IPR011057">
    <property type="entry name" value="Mss4-like_sf"/>
</dbReference>
<organism evidence="5 6">
    <name type="scientific">Parahalioglobus pacificus</name>
    <dbReference type="NCBI Taxonomy" id="930806"/>
    <lineage>
        <taxon>Bacteria</taxon>
        <taxon>Pseudomonadati</taxon>
        <taxon>Pseudomonadota</taxon>
        <taxon>Gammaproteobacteria</taxon>
        <taxon>Cellvibrionales</taxon>
        <taxon>Halieaceae</taxon>
        <taxon>Parahalioglobus</taxon>
    </lineage>
</organism>
<evidence type="ECO:0000256" key="1">
    <source>
        <dbReference type="ARBA" id="ARBA00005495"/>
    </source>
</evidence>
<comment type="similarity">
    <text evidence="1">Belongs to the Gfa family.</text>
</comment>
<dbReference type="SUPFAM" id="SSF51316">
    <property type="entry name" value="Mss4-like"/>
    <property type="match status" value="1"/>
</dbReference>
<dbReference type="Proteomes" id="UP000644693">
    <property type="component" value="Unassembled WGS sequence"/>
</dbReference>